<dbReference type="Gene3D" id="2.60.120.10">
    <property type="entry name" value="Jelly Rolls"/>
    <property type="match status" value="2"/>
</dbReference>
<feature type="domain" description="Pirin N-terminal" evidence="4">
    <location>
        <begin position="40"/>
        <end position="113"/>
    </location>
</feature>
<feature type="binding site" evidence="2">
    <location>
        <position position="96"/>
    </location>
    <ligand>
        <name>Fe cation</name>
        <dbReference type="ChEBI" id="CHEBI:24875"/>
    </ligand>
</feature>
<organism evidence="6 7">
    <name type="scientific">Kurthia sibirica</name>
    <dbReference type="NCBI Taxonomy" id="202750"/>
    <lineage>
        <taxon>Bacteria</taxon>
        <taxon>Bacillati</taxon>
        <taxon>Bacillota</taxon>
        <taxon>Bacilli</taxon>
        <taxon>Bacillales</taxon>
        <taxon>Caryophanaceae</taxon>
        <taxon>Kurthia</taxon>
    </lineage>
</organism>
<reference evidence="6 7" key="1">
    <citation type="submission" date="2018-05" db="EMBL/GenBank/DDBJ databases">
        <title>Kurthia sibirica genome sequence.</title>
        <authorList>
            <person name="Maclea K.S."/>
            <person name="Goen A.E."/>
        </authorList>
    </citation>
    <scope>NUCLEOTIDE SEQUENCE [LARGE SCALE GENOMIC DNA]</scope>
    <source>
        <strain evidence="6 7">ATCC 49154</strain>
    </source>
</reference>
<keyword evidence="2" id="KW-0479">Metal-binding</keyword>
<feature type="binding site" evidence="2">
    <location>
        <position position="51"/>
    </location>
    <ligand>
        <name>Fe cation</name>
        <dbReference type="ChEBI" id="CHEBI:24875"/>
    </ligand>
</feature>
<dbReference type="PIRSF" id="PIRSF006232">
    <property type="entry name" value="Pirin"/>
    <property type="match status" value="1"/>
</dbReference>
<comment type="similarity">
    <text evidence="1 3">Belongs to the pirin family.</text>
</comment>
<keyword evidence="7" id="KW-1185">Reference proteome</keyword>
<dbReference type="EMBL" id="QFVR01000012">
    <property type="protein sequence ID" value="PWI25106.1"/>
    <property type="molecule type" value="Genomic_DNA"/>
</dbReference>
<protein>
    <submittedName>
        <fullName evidence="6">Pirin family protein</fullName>
    </submittedName>
</protein>
<feature type="binding site" evidence="2">
    <location>
        <position position="53"/>
    </location>
    <ligand>
        <name>Fe cation</name>
        <dbReference type="ChEBI" id="CHEBI:24875"/>
    </ligand>
</feature>
<dbReference type="InterPro" id="IPR011051">
    <property type="entry name" value="RmlC_Cupin_sf"/>
</dbReference>
<dbReference type="Proteomes" id="UP000245938">
    <property type="component" value="Unassembled WGS sequence"/>
</dbReference>
<name>A0A2U3AKN7_9BACL</name>
<dbReference type="GO" id="GO:0046872">
    <property type="term" value="F:metal ion binding"/>
    <property type="evidence" value="ECO:0007669"/>
    <property type="project" value="UniProtKB-KW"/>
</dbReference>
<dbReference type="AlphaFoldDB" id="A0A2U3AKN7"/>
<feature type="binding site" evidence="2">
    <location>
        <position position="98"/>
    </location>
    <ligand>
        <name>Fe cation</name>
        <dbReference type="ChEBI" id="CHEBI:24875"/>
    </ligand>
</feature>
<gene>
    <name evidence="6" type="ORF">DEX24_10200</name>
</gene>
<sequence>MLKPNEIHTIPLQQSEGRAVRLVLDTRDLQANDPFVILADDTFAHNTFADHPHKGIQTVTYVLDGSLTHYDSKTGTGGRLSEGDFQIMTAGRGIIHNENPDHGEEARVMQLWVNLSSEHKKVDGQYEDLAFKDVPTAKIEGGLLEVYAGKVGELISPLKQFTPFTFAVVTLQAGASYHLPVQADFSNNVYVLEGDLKISGENASKFQAATFAVNDEATTISFEAKTPAKIAYFGGQPIRQPIAARGPFVMNTNEELKEAFADYRNGQFLDGAPY</sequence>
<evidence type="ECO:0000313" key="6">
    <source>
        <dbReference type="EMBL" id="PWI25106.1"/>
    </source>
</evidence>
<evidence type="ECO:0000259" key="4">
    <source>
        <dbReference type="Pfam" id="PF02678"/>
    </source>
</evidence>
<dbReference type="InterPro" id="IPR008778">
    <property type="entry name" value="Pirin_C_dom"/>
</dbReference>
<keyword evidence="2" id="KW-0408">Iron</keyword>
<evidence type="ECO:0000256" key="1">
    <source>
        <dbReference type="ARBA" id="ARBA00008416"/>
    </source>
</evidence>
<evidence type="ECO:0000256" key="3">
    <source>
        <dbReference type="RuleBase" id="RU003457"/>
    </source>
</evidence>
<dbReference type="RefSeq" id="WP_109306332.1">
    <property type="nucleotide sequence ID" value="NZ_BJUF01000019.1"/>
</dbReference>
<dbReference type="InterPro" id="IPR014710">
    <property type="entry name" value="RmlC-like_jellyroll"/>
</dbReference>
<proteinExistence type="inferred from homology"/>
<dbReference type="PANTHER" id="PTHR13903">
    <property type="entry name" value="PIRIN-RELATED"/>
    <property type="match status" value="1"/>
</dbReference>
<dbReference type="SUPFAM" id="SSF51182">
    <property type="entry name" value="RmlC-like cupins"/>
    <property type="match status" value="1"/>
</dbReference>
<accession>A0A2U3AKN7</accession>
<dbReference type="Pfam" id="PF02678">
    <property type="entry name" value="Pirin"/>
    <property type="match status" value="1"/>
</dbReference>
<evidence type="ECO:0000259" key="5">
    <source>
        <dbReference type="Pfam" id="PF05726"/>
    </source>
</evidence>
<comment type="cofactor">
    <cofactor evidence="2">
        <name>Fe cation</name>
        <dbReference type="ChEBI" id="CHEBI:24875"/>
    </cofactor>
    <text evidence="2">Binds 1 Fe cation per subunit.</text>
</comment>
<dbReference type="CDD" id="cd02247">
    <property type="entry name" value="cupin_pirin_C"/>
    <property type="match status" value="1"/>
</dbReference>
<evidence type="ECO:0000256" key="2">
    <source>
        <dbReference type="PIRSR" id="PIRSR006232-1"/>
    </source>
</evidence>
<dbReference type="OrthoDB" id="321327at2"/>
<dbReference type="Pfam" id="PF05726">
    <property type="entry name" value="Pirin_C"/>
    <property type="match status" value="1"/>
</dbReference>
<dbReference type="PANTHER" id="PTHR13903:SF8">
    <property type="entry name" value="PIRIN"/>
    <property type="match status" value="1"/>
</dbReference>
<dbReference type="InterPro" id="IPR012093">
    <property type="entry name" value="Pirin"/>
</dbReference>
<feature type="domain" description="Pirin C-terminal" evidence="5">
    <location>
        <begin position="168"/>
        <end position="268"/>
    </location>
</feature>
<comment type="caution">
    <text evidence="6">The sequence shown here is derived from an EMBL/GenBank/DDBJ whole genome shotgun (WGS) entry which is preliminary data.</text>
</comment>
<evidence type="ECO:0000313" key="7">
    <source>
        <dbReference type="Proteomes" id="UP000245938"/>
    </source>
</evidence>
<dbReference type="InterPro" id="IPR003829">
    <property type="entry name" value="Pirin_N_dom"/>
</dbReference>